<dbReference type="NCBIfam" id="TIGR01327">
    <property type="entry name" value="PGDH"/>
    <property type="match status" value="1"/>
</dbReference>
<evidence type="ECO:0000256" key="6">
    <source>
        <dbReference type="ARBA" id="ARBA00023002"/>
    </source>
</evidence>
<dbReference type="SUPFAM" id="SSF143548">
    <property type="entry name" value="Serine metabolism enzymes domain"/>
    <property type="match status" value="1"/>
</dbReference>
<dbReference type="CDD" id="cd04902">
    <property type="entry name" value="ACT_3PGDH-xct"/>
    <property type="match status" value="1"/>
</dbReference>
<protein>
    <recommendedName>
        <fullName evidence="4 10">D-3-phosphoglycerate dehydrogenase</fullName>
        <ecNumber evidence="3 10">1.1.1.95</ecNumber>
    </recommendedName>
</protein>
<dbReference type="PROSITE" id="PS00670">
    <property type="entry name" value="D_2_HYDROXYACID_DH_2"/>
    <property type="match status" value="1"/>
</dbReference>
<dbReference type="PANTHER" id="PTHR42789">
    <property type="entry name" value="D-ISOMER SPECIFIC 2-HYDROXYACID DEHYDROGENASE FAMILY PROTEIN (AFU_ORTHOLOGUE AFUA_6G10090)"/>
    <property type="match status" value="1"/>
</dbReference>
<dbReference type="RefSeq" id="WP_015791192.1">
    <property type="nucleotide sequence ID" value="NC_013156.1"/>
</dbReference>
<comment type="pathway">
    <text evidence="1 10">Amino-acid biosynthesis; L-serine biosynthesis; L-serine from 3-phospho-D-glycerate: step 1/3.</text>
</comment>
<comment type="catalytic activity">
    <reaction evidence="9 10">
        <text>(2R)-3-phosphoglycerate + NAD(+) = 3-phosphooxypyruvate + NADH + H(+)</text>
        <dbReference type="Rhea" id="RHEA:12641"/>
        <dbReference type="ChEBI" id="CHEBI:15378"/>
        <dbReference type="ChEBI" id="CHEBI:18110"/>
        <dbReference type="ChEBI" id="CHEBI:57540"/>
        <dbReference type="ChEBI" id="CHEBI:57945"/>
        <dbReference type="ChEBI" id="CHEBI:58272"/>
        <dbReference type="EC" id="1.1.1.95"/>
    </reaction>
</comment>
<evidence type="ECO:0000256" key="5">
    <source>
        <dbReference type="ARBA" id="ARBA00022605"/>
    </source>
</evidence>
<evidence type="ECO:0000313" key="12">
    <source>
        <dbReference type="EMBL" id="ACV24455.1"/>
    </source>
</evidence>
<evidence type="ECO:0000256" key="2">
    <source>
        <dbReference type="ARBA" id="ARBA00005854"/>
    </source>
</evidence>
<comment type="similarity">
    <text evidence="2 10">Belongs to the D-isomer specific 2-hydroxyacid dehydrogenase family.</text>
</comment>
<evidence type="ECO:0000256" key="9">
    <source>
        <dbReference type="ARBA" id="ARBA00048731"/>
    </source>
</evidence>
<dbReference type="InterPro" id="IPR050857">
    <property type="entry name" value="D-2-hydroxyacid_DH"/>
</dbReference>
<dbReference type="Gene3D" id="3.30.70.260">
    <property type="match status" value="1"/>
</dbReference>
<dbReference type="InterPro" id="IPR006139">
    <property type="entry name" value="D-isomer_2_OHA_DH_cat_dom"/>
</dbReference>
<keyword evidence="5 10" id="KW-0028">Amino-acid biosynthesis</keyword>
<evidence type="ECO:0000256" key="3">
    <source>
        <dbReference type="ARBA" id="ARBA00013143"/>
    </source>
</evidence>
<dbReference type="InterPro" id="IPR006236">
    <property type="entry name" value="PGDH"/>
</dbReference>
<keyword evidence="8 10" id="KW-0718">Serine biosynthesis</keyword>
<keyword evidence="13" id="KW-1185">Reference proteome</keyword>
<evidence type="ECO:0000259" key="11">
    <source>
        <dbReference type="PROSITE" id="PS51671"/>
    </source>
</evidence>
<dbReference type="EC" id="1.1.1.95" evidence="3 10"/>
<dbReference type="PROSITE" id="PS00065">
    <property type="entry name" value="D_2_HYDROXYACID_DH_1"/>
    <property type="match status" value="1"/>
</dbReference>
<dbReference type="Pfam" id="PF00389">
    <property type="entry name" value="2-Hacid_dh"/>
    <property type="match status" value="1"/>
</dbReference>
<dbReference type="InterPro" id="IPR029752">
    <property type="entry name" value="D-isomer_DH_CS1"/>
</dbReference>
<dbReference type="GO" id="GO:0051287">
    <property type="term" value="F:NAD binding"/>
    <property type="evidence" value="ECO:0007669"/>
    <property type="project" value="UniProtKB-UniRule"/>
</dbReference>
<dbReference type="STRING" id="573064.Mefer_0636"/>
<keyword evidence="7 10" id="KW-0520">NAD</keyword>
<dbReference type="GeneID" id="8365311"/>
<organism evidence="12 13">
    <name type="scientific">Methanocaldococcus fervens (strain DSM 4213 / JCM 15782 / AG86)</name>
    <name type="common">Methanococcus fervens</name>
    <dbReference type="NCBI Taxonomy" id="573064"/>
    <lineage>
        <taxon>Archaea</taxon>
        <taxon>Methanobacteriati</taxon>
        <taxon>Methanobacteriota</taxon>
        <taxon>Methanomada group</taxon>
        <taxon>Methanococci</taxon>
        <taxon>Methanococcales</taxon>
        <taxon>Methanocaldococcaceae</taxon>
        <taxon>Methanocaldococcus</taxon>
    </lineage>
</organism>
<dbReference type="EMBL" id="CP001696">
    <property type="protein sequence ID" value="ACV24455.1"/>
    <property type="molecule type" value="Genomic_DNA"/>
</dbReference>
<reference evidence="12" key="1">
    <citation type="submission" date="2009-08" db="EMBL/GenBank/DDBJ databases">
        <title>Complete sequence of chromosome of Methanocaldococcus fervens AG86.</title>
        <authorList>
            <consortium name="US DOE Joint Genome Institute"/>
            <person name="Lucas S."/>
            <person name="Copeland A."/>
            <person name="Lapidus A."/>
            <person name="Glavina del Rio T."/>
            <person name="Tice H."/>
            <person name="Bruce D."/>
            <person name="Goodwin L."/>
            <person name="Pitluck S."/>
            <person name="Chertkov O."/>
            <person name="Detter J.C."/>
            <person name="Han C."/>
            <person name="Tapia R."/>
            <person name="Larimer F."/>
            <person name="Land M."/>
            <person name="Hauser L."/>
            <person name="Kyrpides N."/>
            <person name="Ovchinnikova G."/>
            <person name="Lupa-Sieprawska M."/>
            <person name="Whitman W.B."/>
        </authorList>
    </citation>
    <scope>NUCLEOTIDE SEQUENCE [LARGE SCALE GENOMIC DNA]</scope>
    <source>
        <strain evidence="12">AG86</strain>
    </source>
</reference>
<dbReference type="UniPathway" id="UPA00135">
    <property type="reaction ID" value="UER00196"/>
</dbReference>
<dbReference type="AlphaFoldDB" id="C7P7C3"/>
<dbReference type="InterPro" id="IPR002912">
    <property type="entry name" value="ACT_dom"/>
</dbReference>
<evidence type="ECO:0000256" key="8">
    <source>
        <dbReference type="ARBA" id="ARBA00023299"/>
    </source>
</evidence>
<dbReference type="FunFam" id="3.30.1330.90:FF:000003">
    <property type="entry name" value="D-3-phosphoglycerate dehydrogenase"/>
    <property type="match status" value="1"/>
</dbReference>
<keyword evidence="6 10" id="KW-0560">Oxidoreductase</keyword>
<dbReference type="Pfam" id="PF01842">
    <property type="entry name" value="ACT"/>
    <property type="match status" value="1"/>
</dbReference>
<dbReference type="SUPFAM" id="SSF52283">
    <property type="entry name" value="Formate/glycerate dehydrogenase catalytic domain-like"/>
    <property type="match status" value="1"/>
</dbReference>
<evidence type="ECO:0000256" key="10">
    <source>
        <dbReference type="RuleBase" id="RU363003"/>
    </source>
</evidence>
<dbReference type="SUPFAM" id="SSF51735">
    <property type="entry name" value="NAD(P)-binding Rossmann-fold domains"/>
    <property type="match status" value="1"/>
</dbReference>
<evidence type="ECO:0000256" key="1">
    <source>
        <dbReference type="ARBA" id="ARBA00005216"/>
    </source>
</evidence>
<dbReference type="GO" id="GO:0006564">
    <property type="term" value="P:L-serine biosynthetic process"/>
    <property type="evidence" value="ECO:0007669"/>
    <property type="project" value="UniProtKB-UniRule"/>
</dbReference>
<dbReference type="InterPro" id="IPR045626">
    <property type="entry name" value="PGDH_ASB_dom"/>
</dbReference>
<feature type="domain" description="ACT" evidence="11">
    <location>
        <begin position="452"/>
        <end position="524"/>
    </location>
</feature>
<dbReference type="Gene3D" id="3.30.1330.90">
    <property type="entry name" value="D-3-phosphoglycerate dehydrogenase, domain 3"/>
    <property type="match status" value="1"/>
</dbReference>
<dbReference type="InterPro" id="IPR036291">
    <property type="entry name" value="NAD(P)-bd_dom_sf"/>
</dbReference>
<dbReference type="PROSITE" id="PS00671">
    <property type="entry name" value="D_2_HYDROXYACID_DH_3"/>
    <property type="match status" value="1"/>
</dbReference>
<dbReference type="Pfam" id="PF02826">
    <property type="entry name" value="2-Hacid_dh_C"/>
    <property type="match status" value="1"/>
</dbReference>
<dbReference type="OrthoDB" id="7437at2157"/>
<dbReference type="InterPro" id="IPR045865">
    <property type="entry name" value="ACT-like_dom_sf"/>
</dbReference>
<accession>C7P7C3</accession>
<dbReference type="InterPro" id="IPR029009">
    <property type="entry name" value="ASB_dom_sf"/>
</dbReference>
<dbReference type="FunFam" id="3.40.50.720:FF:000021">
    <property type="entry name" value="D-3-phosphoglycerate dehydrogenase"/>
    <property type="match status" value="1"/>
</dbReference>
<dbReference type="KEGG" id="mfe:Mefer_0636"/>
<dbReference type="Gene3D" id="3.40.50.720">
    <property type="entry name" value="NAD(P)-binding Rossmann-like Domain"/>
    <property type="match status" value="2"/>
</dbReference>
<dbReference type="Proteomes" id="UP000001495">
    <property type="component" value="Chromosome"/>
</dbReference>
<dbReference type="PROSITE" id="PS51671">
    <property type="entry name" value="ACT"/>
    <property type="match status" value="1"/>
</dbReference>
<proteinExistence type="inferred from homology"/>
<evidence type="ECO:0000313" key="13">
    <source>
        <dbReference type="Proteomes" id="UP000001495"/>
    </source>
</evidence>
<evidence type="ECO:0000256" key="7">
    <source>
        <dbReference type="ARBA" id="ARBA00023027"/>
    </source>
</evidence>
<dbReference type="HOGENOM" id="CLU_019796_8_1_2"/>
<evidence type="ECO:0000256" key="4">
    <source>
        <dbReference type="ARBA" id="ARBA00021582"/>
    </source>
</evidence>
<dbReference type="Pfam" id="PF19304">
    <property type="entry name" value="PGDH_inter"/>
    <property type="match status" value="1"/>
</dbReference>
<sequence length="525" mass="56884">MVKILVTDPLHDDAIKILEEVGDVEVATGLTKEQLLEKIKDADVLVVRSGTKVTRDVIERAEKLKVIGRAGVGVDNIDVEAATEKGIIVVNAPDASSISVAELTMGLMLAAARNIPQATASLKRGEWDRKRFKGIELYGKTLGVIGLGRIGQQVVKRAKAFGMNIIGYDPYIPKEVAESLGVELIDDINELCKRADFITLHVPLTPKTRHIIGKEQIALMKKNAIIVNCARGGLIDEKALYEALKEGRIRAAALDVFEEEPPKDNPLLTLDNVIGTPHQGASTEEAQKAAGTIVAEQIKKVLRGELAENVVNMPNIPQEKLGKLKPYMLLAETLGNIVMQVLDGSVNRVELVYSGELAKEKTDLIKRAFLKGLLSPILLAGINLVNAPVIAKNRNINVVESTTSEEKYGNAIKITAESDKKKFSIVGAIANNKPVILEVDGYEVNFIPEGVLAIVKHVDRPGTIGRVCITLGDYGINIAGMQVGRKEPGGESVMLLNLDHTVPDEVVEKIKEIPNIKDVAIINLP</sequence>
<name>C7P7C3_METFA</name>
<dbReference type="InterPro" id="IPR006140">
    <property type="entry name" value="D-isomer_DH_NAD-bd"/>
</dbReference>
<dbReference type="eggNOG" id="arCOG01754">
    <property type="taxonomic scope" value="Archaea"/>
</dbReference>
<dbReference type="InterPro" id="IPR029753">
    <property type="entry name" value="D-isomer_DH_CS"/>
</dbReference>
<dbReference type="FunFam" id="3.30.70.260:FF:000008">
    <property type="entry name" value="D-3-phosphoglycerate dehydrogenase, chloroplastic"/>
    <property type="match status" value="1"/>
</dbReference>
<dbReference type="PANTHER" id="PTHR42789:SF1">
    <property type="entry name" value="D-ISOMER SPECIFIC 2-HYDROXYACID DEHYDROGENASE FAMILY PROTEIN (AFU_ORTHOLOGUE AFUA_6G10090)"/>
    <property type="match status" value="1"/>
</dbReference>
<dbReference type="SUPFAM" id="SSF55021">
    <property type="entry name" value="ACT-like"/>
    <property type="match status" value="1"/>
</dbReference>
<gene>
    <name evidence="12" type="ordered locus">Mefer_0636</name>
</gene>
<dbReference type="CDD" id="cd12173">
    <property type="entry name" value="PGDH_4"/>
    <property type="match status" value="1"/>
</dbReference>
<dbReference type="GO" id="GO:0004617">
    <property type="term" value="F:phosphoglycerate dehydrogenase activity"/>
    <property type="evidence" value="ECO:0007669"/>
    <property type="project" value="UniProtKB-UniRule"/>
</dbReference>